<feature type="transmembrane region" description="Helical" evidence="7">
    <location>
        <begin position="145"/>
        <end position="165"/>
    </location>
</feature>
<reference evidence="9" key="1">
    <citation type="journal article" date="2019" name="Int. J. Syst. Evol. Microbiol.">
        <title>The Global Catalogue of Microorganisms (GCM) 10K type strain sequencing project: providing services to taxonomists for standard genome sequencing and annotation.</title>
        <authorList>
            <consortium name="The Broad Institute Genomics Platform"/>
            <consortium name="The Broad Institute Genome Sequencing Center for Infectious Disease"/>
            <person name="Wu L."/>
            <person name="Ma J."/>
        </authorList>
    </citation>
    <scope>NUCLEOTIDE SEQUENCE [LARGE SCALE GENOMIC DNA]</scope>
    <source>
        <strain evidence="9">CGMCC 1.15772</strain>
    </source>
</reference>
<gene>
    <name evidence="8" type="ORF">ACFP81_07485</name>
</gene>
<protein>
    <submittedName>
        <fullName evidence="8">MFS transporter</fullName>
    </submittedName>
</protein>
<dbReference type="PANTHER" id="PTHR23513">
    <property type="entry name" value="INTEGRAL MEMBRANE EFFLUX PROTEIN-RELATED"/>
    <property type="match status" value="1"/>
</dbReference>
<evidence type="ECO:0000256" key="6">
    <source>
        <dbReference type="ARBA" id="ARBA00023136"/>
    </source>
</evidence>
<evidence type="ECO:0000256" key="2">
    <source>
        <dbReference type="ARBA" id="ARBA00022448"/>
    </source>
</evidence>
<dbReference type="Pfam" id="PF07690">
    <property type="entry name" value="MFS_1"/>
    <property type="match status" value="1"/>
</dbReference>
<evidence type="ECO:0000256" key="4">
    <source>
        <dbReference type="ARBA" id="ARBA00022692"/>
    </source>
</evidence>
<proteinExistence type="predicted"/>
<evidence type="ECO:0000256" key="3">
    <source>
        <dbReference type="ARBA" id="ARBA00022475"/>
    </source>
</evidence>
<dbReference type="EMBL" id="JBHSWD010000001">
    <property type="protein sequence ID" value="MFC6591864.1"/>
    <property type="molecule type" value="Genomic_DNA"/>
</dbReference>
<dbReference type="PANTHER" id="PTHR23513:SF9">
    <property type="entry name" value="ENTEROBACTIN EXPORTER ENTS"/>
    <property type="match status" value="1"/>
</dbReference>
<dbReference type="InterPro" id="IPR036259">
    <property type="entry name" value="MFS_trans_sf"/>
</dbReference>
<comment type="subcellular location">
    <subcellularLocation>
        <location evidence="1">Cell membrane</location>
        <topology evidence="1">Multi-pass membrane protein</topology>
    </subcellularLocation>
</comment>
<dbReference type="SUPFAM" id="SSF103473">
    <property type="entry name" value="MFS general substrate transporter"/>
    <property type="match status" value="1"/>
</dbReference>
<sequence>MSGSLLTWVRARPAFAWLWAAGFVSTVGDAFRGITVSLWLFEASGGNGSVMALTTAVGVLPTLLLGTLAGVWADRWERRRTLIVCDLLRLLCSLGLVGAAALHSLPLGLLALALLSGVSVLGEVASETTLPRVVEGTDLERANGLWVVMAQLSFIVAPLGAALVYSAYGAAYAFGVDALSFGLSALLLLRLPSLPTQEAGPKLERSRIWRDLTAGLRLIRQDRLISSSLLALSLRVLSSGVNSVVVLFSLHRLWDNPPPIWLGWAPPTASRKC</sequence>
<keyword evidence="2" id="KW-0813">Transport</keyword>
<dbReference type="Gene3D" id="1.20.1250.20">
    <property type="entry name" value="MFS general substrate transporter like domains"/>
    <property type="match status" value="1"/>
</dbReference>
<comment type="caution">
    <text evidence="8">The sequence shown here is derived from an EMBL/GenBank/DDBJ whole genome shotgun (WGS) entry which is preliminary data.</text>
</comment>
<evidence type="ECO:0000256" key="5">
    <source>
        <dbReference type="ARBA" id="ARBA00022989"/>
    </source>
</evidence>
<keyword evidence="4 7" id="KW-0812">Transmembrane</keyword>
<evidence type="ECO:0000313" key="9">
    <source>
        <dbReference type="Proteomes" id="UP001596297"/>
    </source>
</evidence>
<name>A0ABW1YC95_9DEIO</name>
<evidence type="ECO:0000256" key="7">
    <source>
        <dbReference type="SAM" id="Phobius"/>
    </source>
</evidence>
<dbReference type="RefSeq" id="WP_380082874.1">
    <property type="nucleotide sequence ID" value="NZ_JBHSWD010000001.1"/>
</dbReference>
<organism evidence="8 9">
    <name type="scientific">Deinococcus lacus</name>
    <dbReference type="NCBI Taxonomy" id="392561"/>
    <lineage>
        <taxon>Bacteria</taxon>
        <taxon>Thermotogati</taxon>
        <taxon>Deinococcota</taxon>
        <taxon>Deinococci</taxon>
        <taxon>Deinococcales</taxon>
        <taxon>Deinococcaceae</taxon>
        <taxon>Deinococcus</taxon>
    </lineage>
</organism>
<keyword evidence="3" id="KW-1003">Cell membrane</keyword>
<dbReference type="Proteomes" id="UP001596297">
    <property type="component" value="Unassembled WGS sequence"/>
</dbReference>
<keyword evidence="6 7" id="KW-0472">Membrane</keyword>
<dbReference type="InterPro" id="IPR011701">
    <property type="entry name" value="MFS"/>
</dbReference>
<keyword evidence="9" id="KW-1185">Reference proteome</keyword>
<accession>A0ABW1YC95</accession>
<evidence type="ECO:0000256" key="1">
    <source>
        <dbReference type="ARBA" id="ARBA00004651"/>
    </source>
</evidence>
<feature type="transmembrane region" description="Helical" evidence="7">
    <location>
        <begin position="48"/>
        <end position="69"/>
    </location>
</feature>
<evidence type="ECO:0000313" key="8">
    <source>
        <dbReference type="EMBL" id="MFC6591864.1"/>
    </source>
</evidence>
<keyword evidence="5 7" id="KW-1133">Transmembrane helix</keyword>